<feature type="compositionally biased region" description="Basic and acidic residues" evidence="1">
    <location>
        <begin position="1263"/>
        <end position="1272"/>
    </location>
</feature>
<reference evidence="2" key="1">
    <citation type="submission" date="2021-01" db="EMBL/GenBank/DDBJ databases">
        <title>Adiantum capillus-veneris genome.</title>
        <authorList>
            <person name="Fang Y."/>
            <person name="Liao Q."/>
        </authorList>
    </citation>
    <scope>NUCLEOTIDE SEQUENCE</scope>
    <source>
        <strain evidence="2">H3</strain>
        <tissue evidence="2">Leaf</tissue>
    </source>
</reference>
<keyword evidence="3" id="KW-1185">Reference proteome</keyword>
<dbReference type="AlphaFoldDB" id="A0A9D4U0Z0"/>
<evidence type="ECO:0000313" key="3">
    <source>
        <dbReference type="Proteomes" id="UP000886520"/>
    </source>
</evidence>
<evidence type="ECO:0000313" key="2">
    <source>
        <dbReference type="EMBL" id="KAI5059267.1"/>
    </source>
</evidence>
<feature type="region of interest" description="Disordered" evidence="1">
    <location>
        <begin position="1"/>
        <end position="145"/>
    </location>
</feature>
<dbReference type="Proteomes" id="UP000886520">
    <property type="component" value="Chromosome 25"/>
</dbReference>
<evidence type="ECO:0000256" key="1">
    <source>
        <dbReference type="SAM" id="MobiDB-lite"/>
    </source>
</evidence>
<proteinExistence type="predicted"/>
<feature type="compositionally biased region" description="Low complexity" evidence="1">
    <location>
        <begin position="1164"/>
        <end position="1176"/>
    </location>
</feature>
<feature type="compositionally biased region" description="Polar residues" evidence="1">
    <location>
        <begin position="404"/>
        <end position="413"/>
    </location>
</feature>
<comment type="caution">
    <text evidence="2">The sequence shown here is derived from an EMBL/GenBank/DDBJ whole genome shotgun (WGS) entry which is preliminary data.</text>
</comment>
<feature type="compositionally biased region" description="Basic and acidic residues" evidence="1">
    <location>
        <begin position="943"/>
        <end position="960"/>
    </location>
</feature>
<gene>
    <name evidence="2" type="ORF">GOP47_0025586</name>
</gene>
<feature type="compositionally biased region" description="Polar residues" evidence="1">
    <location>
        <begin position="479"/>
        <end position="499"/>
    </location>
</feature>
<feature type="compositionally biased region" description="Low complexity" evidence="1">
    <location>
        <begin position="276"/>
        <end position="289"/>
    </location>
</feature>
<protein>
    <submittedName>
        <fullName evidence="2">Uncharacterized protein</fullName>
    </submittedName>
</protein>
<feature type="region of interest" description="Disordered" evidence="1">
    <location>
        <begin position="1135"/>
        <end position="1232"/>
    </location>
</feature>
<feature type="region of interest" description="Disordered" evidence="1">
    <location>
        <begin position="752"/>
        <end position="1114"/>
    </location>
</feature>
<name>A0A9D4U0Z0_ADICA</name>
<feature type="region of interest" description="Disordered" evidence="1">
    <location>
        <begin position="159"/>
        <end position="345"/>
    </location>
</feature>
<feature type="region of interest" description="Disordered" evidence="1">
    <location>
        <begin position="606"/>
        <end position="693"/>
    </location>
</feature>
<sequence>MQGPGGQVYPTAPPGMALHRPEDGLTPPANHPFAEPLESPGKAKSPLSKVKHKAKKLKDKIKKVTGSNTTATHGHGDLDDAQKVIQGDREVPPHPPLYEQDDADDSYEEDDNDADRILLGDDRAKFEQGQSIGAMEKPGYGSGVEVHGGVPASALAATPGTYGDKSGTGPFEGVAIPDNAPIVHDDSAEARDDGPISPFKNSGPPGTLQAAPTEYHYTPENDNQMLKGDLQHDSLPEQPKPLSNVVGSENTHVGASSVGMPPAEDVKRFEGLGYTSLDGSSPGSPLSADVSRPAGSRDMLSQTIGPAASESPKFDTDVAYPDDIVKPNPEFGRSSSPTHNKIAVINEDLPAEARLDAGLTPEDYGSQQSLVNKAVPENVPLTFEEDKPYSTLHAVAGSPVKATNDISGRLNNTEQEEPFTEASGARSYGRDEPLVKDDKEEGRKEHAPQPLAADDSVDSGPTSDAFDGSSFIPLADKAATSNAVLTRDPNLNDNEQNSGRLVPVAGILGTDESEKPLATATGEKTSDTREDGENEGLQSTADSNKPVFGQRQSESETTVRDNTPSDDSYFGQNVQTASSDQEGWGKWSADKLNKSKDAVMNRLMASHERAANEATEESAADEVPGKATTFSGKPGSDVPLVEDENARGIEGTIKNDSTPMVGGVGGADADDAIKGLPDHEEIGGVRSNVQPDNVKEDVEYYDPNNANDNQFQEGFALGTGEAEEEVLNGTLAGSTIGKLQGLTDVVATKLGLSSSSHPDTSATESVENANAEDRTEDVSSPPVESDKPPQMGVAQELKNTVVSTLGHGRVTSPRPFNDQHETGTVEDDQVDETAKQPAIPVEEEQEGDTTESQQQSGGALRGLKNVLASKLGYGAHEKPLPNEQTMYDESEEHANAVKAGYNHDDEQQSGGDKPRQMGVAQELKNTVVSTLGHGKVTSPRPFNDQHETGTVEKDQVDETAKQPAIPVEEEQEGDGTESQQQSGGALQGFKNVLASQLGYGTHEKPLPNEQTMYDESEEHANAEKEGYNRDDEQQSGGDKPPQMGVEQQLKNTAVSTLVGHGKVTSPRPFNDQHETGTVEEDQADETAKQPAISVEEEQEGDATESQQQSGGALQGLKNVLASKLGYGAHEKLLPNEQTMYDESEEHANAVKTGYNRDDGVEKVASQQQSGGALQSLRNAVASKLGYAGPTQKPAADNLTEEIADTRNRDQGPVATSPQEVDGRNPPSSYTQRLFNTAADAKGYLSSKVGIGAGKGEDENGSYVEKEKPTSVM</sequence>
<feature type="compositionally biased region" description="Low complexity" evidence="1">
    <location>
        <begin position="1105"/>
        <end position="1114"/>
    </location>
</feature>
<feature type="compositionally biased region" description="Basic and acidic residues" evidence="1">
    <location>
        <begin position="1018"/>
        <end position="1032"/>
    </location>
</feature>
<feature type="compositionally biased region" description="Basic residues" evidence="1">
    <location>
        <begin position="49"/>
        <end position="63"/>
    </location>
</feature>
<dbReference type="OrthoDB" id="1931597at2759"/>
<feature type="compositionally biased region" description="Basic and acidic residues" evidence="1">
    <location>
        <begin position="183"/>
        <end position="194"/>
    </location>
</feature>
<dbReference type="EMBL" id="JABFUD020000025">
    <property type="protein sequence ID" value="KAI5059267.1"/>
    <property type="molecule type" value="Genomic_DNA"/>
</dbReference>
<feature type="compositionally biased region" description="Polar residues" evidence="1">
    <location>
        <begin position="245"/>
        <end position="254"/>
    </location>
</feature>
<feature type="region of interest" description="Disordered" evidence="1">
    <location>
        <begin position="1248"/>
        <end position="1272"/>
    </location>
</feature>
<feature type="compositionally biased region" description="Basic and acidic residues" evidence="1">
    <location>
        <begin position="114"/>
        <end position="126"/>
    </location>
</feature>
<feature type="compositionally biased region" description="Basic and acidic residues" evidence="1">
    <location>
        <begin position="428"/>
        <end position="447"/>
    </location>
</feature>
<feature type="compositionally biased region" description="Basic and acidic residues" evidence="1">
    <location>
        <begin position="671"/>
        <end position="683"/>
    </location>
</feature>
<feature type="compositionally biased region" description="Acidic residues" evidence="1">
    <location>
        <begin position="99"/>
        <end position="113"/>
    </location>
</feature>
<organism evidence="2 3">
    <name type="scientific">Adiantum capillus-veneris</name>
    <name type="common">Maidenhair fern</name>
    <dbReference type="NCBI Taxonomy" id="13818"/>
    <lineage>
        <taxon>Eukaryota</taxon>
        <taxon>Viridiplantae</taxon>
        <taxon>Streptophyta</taxon>
        <taxon>Embryophyta</taxon>
        <taxon>Tracheophyta</taxon>
        <taxon>Polypodiopsida</taxon>
        <taxon>Polypodiidae</taxon>
        <taxon>Polypodiales</taxon>
        <taxon>Pteridineae</taxon>
        <taxon>Pteridaceae</taxon>
        <taxon>Vittarioideae</taxon>
        <taxon>Adiantum</taxon>
    </lineage>
</organism>
<feature type="region of interest" description="Disordered" evidence="1">
    <location>
        <begin position="388"/>
        <end position="589"/>
    </location>
</feature>
<feature type="compositionally biased region" description="Polar residues" evidence="1">
    <location>
        <begin position="560"/>
        <end position="581"/>
    </location>
</feature>
<feature type="compositionally biased region" description="Polar residues" evidence="1">
    <location>
        <begin position="752"/>
        <end position="768"/>
    </location>
</feature>
<accession>A0A9D4U0Z0</accession>
<feature type="compositionally biased region" description="Basic and acidic residues" evidence="1">
    <location>
        <begin position="74"/>
        <end position="92"/>
    </location>
</feature>